<feature type="region of interest" description="G4" evidence="9">
    <location>
        <begin position="126"/>
        <end position="129"/>
    </location>
</feature>
<dbReference type="Proteomes" id="UP000298324">
    <property type="component" value="Unassembled WGS sequence"/>
</dbReference>
<dbReference type="GO" id="GO:0005886">
    <property type="term" value="C:plasma membrane"/>
    <property type="evidence" value="ECO:0007669"/>
    <property type="project" value="UniProtKB-SubCell"/>
</dbReference>
<evidence type="ECO:0000256" key="1">
    <source>
        <dbReference type="ARBA" id="ARBA00007921"/>
    </source>
</evidence>
<accession>A0A4Y7REK6</accession>
<dbReference type="InterPro" id="IPR004044">
    <property type="entry name" value="KH_dom_type_2"/>
</dbReference>
<evidence type="ECO:0000256" key="4">
    <source>
        <dbReference type="ARBA" id="ARBA00022741"/>
    </source>
</evidence>
<dbReference type="InterPro" id="IPR030388">
    <property type="entry name" value="G_ERA_dom"/>
</dbReference>
<dbReference type="PROSITE" id="PS50823">
    <property type="entry name" value="KH_TYPE_2"/>
    <property type="match status" value="1"/>
</dbReference>
<comment type="function">
    <text evidence="8">An essential GTPase that binds both GDP and GTP, with rapid nucleotide exchange. Plays a role in 16S rRNA processing and 30S ribosomal subunit biogenesis and possibly also in cell cycle regulation and energy metabolism.</text>
</comment>
<dbReference type="GO" id="GO:0003924">
    <property type="term" value="F:GTPase activity"/>
    <property type="evidence" value="ECO:0007669"/>
    <property type="project" value="UniProtKB-UniRule"/>
</dbReference>
<dbReference type="InterPro" id="IPR006073">
    <property type="entry name" value="GTP-bd"/>
</dbReference>
<evidence type="ECO:0000313" key="14">
    <source>
        <dbReference type="Proteomes" id="UP000298324"/>
    </source>
</evidence>
<keyword evidence="7 8" id="KW-0472">Membrane</keyword>
<dbReference type="FunFam" id="3.30.300.20:FF:000003">
    <property type="entry name" value="GTPase Era"/>
    <property type="match status" value="1"/>
</dbReference>
<evidence type="ECO:0000256" key="2">
    <source>
        <dbReference type="ARBA" id="ARBA00020484"/>
    </source>
</evidence>
<feature type="binding site" evidence="8">
    <location>
        <begin position="17"/>
        <end position="24"/>
    </location>
    <ligand>
        <name>GTP</name>
        <dbReference type="ChEBI" id="CHEBI:37565"/>
    </ligand>
</feature>
<dbReference type="GO" id="GO:0070181">
    <property type="term" value="F:small ribosomal subunit rRNA binding"/>
    <property type="evidence" value="ECO:0007669"/>
    <property type="project" value="UniProtKB-UniRule"/>
</dbReference>
<keyword evidence="5 8" id="KW-0694">RNA-binding</keyword>
<dbReference type="Pfam" id="PF01926">
    <property type="entry name" value="MMR_HSR1"/>
    <property type="match status" value="1"/>
</dbReference>
<evidence type="ECO:0000256" key="8">
    <source>
        <dbReference type="HAMAP-Rule" id="MF_00367"/>
    </source>
</evidence>
<reference evidence="13 14" key="1">
    <citation type="journal article" date="2018" name="Environ. Microbiol.">
        <title>Novel energy conservation strategies and behaviour of Pelotomaculum schinkii driving syntrophic propionate catabolism.</title>
        <authorList>
            <person name="Hidalgo-Ahumada C.A.P."/>
            <person name="Nobu M.K."/>
            <person name="Narihiro T."/>
            <person name="Tamaki H."/>
            <person name="Liu W.T."/>
            <person name="Kamagata Y."/>
            <person name="Stams A.J.M."/>
            <person name="Imachi H."/>
            <person name="Sousa D.Z."/>
        </authorList>
    </citation>
    <scope>NUCLEOTIDE SEQUENCE [LARGE SCALE GENOMIC DNA]</scope>
    <source>
        <strain evidence="13 14">HH</strain>
    </source>
</reference>
<dbReference type="CDD" id="cd22534">
    <property type="entry name" value="KH-II_Era"/>
    <property type="match status" value="1"/>
</dbReference>
<dbReference type="InterPro" id="IPR005662">
    <property type="entry name" value="GTPase_Era-like"/>
</dbReference>
<dbReference type="GO" id="GO:0005829">
    <property type="term" value="C:cytosol"/>
    <property type="evidence" value="ECO:0007669"/>
    <property type="project" value="TreeGrafter"/>
</dbReference>
<dbReference type="PANTHER" id="PTHR42698:SF1">
    <property type="entry name" value="GTPASE ERA, MITOCHONDRIAL"/>
    <property type="match status" value="1"/>
</dbReference>
<dbReference type="CDD" id="cd04163">
    <property type="entry name" value="Era"/>
    <property type="match status" value="1"/>
</dbReference>
<dbReference type="Gene3D" id="3.40.50.300">
    <property type="entry name" value="P-loop containing nucleotide triphosphate hydrolases"/>
    <property type="match status" value="1"/>
</dbReference>
<feature type="binding site" evidence="8">
    <location>
        <begin position="126"/>
        <end position="129"/>
    </location>
    <ligand>
        <name>GTP</name>
        <dbReference type="ChEBI" id="CHEBI:37565"/>
    </ligand>
</feature>
<feature type="region of interest" description="G5" evidence="9">
    <location>
        <begin position="155"/>
        <end position="157"/>
    </location>
</feature>
<feature type="region of interest" description="G1" evidence="9">
    <location>
        <begin position="17"/>
        <end position="24"/>
    </location>
</feature>
<evidence type="ECO:0000259" key="11">
    <source>
        <dbReference type="PROSITE" id="PS50823"/>
    </source>
</evidence>
<keyword evidence="6 8" id="KW-0342">GTP-binding</keyword>
<keyword evidence="4 8" id="KW-0547">Nucleotide-binding</keyword>
<feature type="domain" description="KH type-2" evidence="11">
    <location>
        <begin position="207"/>
        <end position="284"/>
    </location>
</feature>
<dbReference type="AlphaFoldDB" id="A0A4Y7REK6"/>
<organism evidence="13 14">
    <name type="scientific">Pelotomaculum schinkii</name>
    <dbReference type="NCBI Taxonomy" id="78350"/>
    <lineage>
        <taxon>Bacteria</taxon>
        <taxon>Bacillati</taxon>
        <taxon>Bacillota</taxon>
        <taxon>Clostridia</taxon>
        <taxon>Eubacteriales</taxon>
        <taxon>Desulfotomaculaceae</taxon>
        <taxon>Pelotomaculum</taxon>
    </lineage>
</organism>
<feature type="region of interest" description="G3" evidence="9">
    <location>
        <begin position="64"/>
        <end position="67"/>
    </location>
</feature>
<evidence type="ECO:0000256" key="3">
    <source>
        <dbReference type="ARBA" id="ARBA00022517"/>
    </source>
</evidence>
<evidence type="ECO:0000259" key="12">
    <source>
        <dbReference type="PROSITE" id="PS51713"/>
    </source>
</evidence>
<feature type="region of interest" description="G2" evidence="9">
    <location>
        <begin position="43"/>
        <end position="47"/>
    </location>
</feature>
<feature type="binding site" evidence="8">
    <location>
        <begin position="64"/>
        <end position="68"/>
    </location>
    <ligand>
        <name>GTP</name>
        <dbReference type="ChEBI" id="CHEBI:37565"/>
    </ligand>
</feature>
<dbReference type="NCBIfam" id="TIGR00436">
    <property type="entry name" value="era"/>
    <property type="match status" value="1"/>
</dbReference>
<dbReference type="GO" id="GO:0000028">
    <property type="term" value="P:ribosomal small subunit assembly"/>
    <property type="evidence" value="ECO:0007669"/>
    <property type="project" value="TreeGrafter"/>
</dbReference>
<dbReference type="Gene3D" id="3.30.300.20">
    <property type="match status" value="1"/>
</dbReference>
<dbReference type="SUPFAM" id="SSF54814">
    <property type="entry name" value="Prokaryotic type KH domain (KH-domain type II)"/>
    <property type="match status" value="1"/>
</dbReference>
<feature type="domain" description="Era-type G" evidence="12">
    <location>
        <begin position="9"/>
        <end position="176"/>
    </location>
</feature>
<dbReference type="HAMAP" id="MF_00367">
    <property type="entry name" value="GTPase_Era"/>
    <property type="match status" value="1"/>
</dbReference>
<comment type="caution">
    <text evidence="13">The sequence shown here is derived from an EMBL/GenBank/DDBJ whole genome shotgun (WGS) entry which is preliminary data.</text>
</comment>
<comment type="similarity">
    <text evidence="1 8 9 10">Belongs to the TRAFAC class TrmE-Era-EngA-EngB-Septin-like GTPase superfamily. Era GTPase family.</text>
</comment>
<keyword evidence="14" id="KW-1185">Reference proteome</keyword>
<dbReference type="EMBL" id="QFGA01000001">
    <property type="protein sequence ID" value="TEB07211.1"/>
    <property type="molecule type" value="Genomic_DNA"/>
</dbReference>
<proteinExistence type="inferred from homology"/>
<dbReference type="PROSITE" id="PS51713">
    <property type="entry name" value="G_ERA"/>
    <property type="match status" value="1"/>
</dbReference>
<dbReference type="InterPro" id="IPR009019">
    <property type="entry name" value="KH_sf_prok-type"/>
</dbReference>
<evidence type="ECO:0000256" key="7">
    <source>
        <dbReference type="ARBA" id="ARBA00023136"/>
    </source>
</evidence>
<evidence type="ECO:0000256" key="9">
    <source>
        <dbReference type="PROSITE-ProRule" id="PRU01050"/>
    </source>
</evidence>
<gene>
    <name evidence="8 13" type="primary">era</name>
    <name evidence="13" type="ORF">Psch_00758</name>
</gene>
<keyword evidence="8" id="KW-0699">rRNA-binding</keyword>
<dbReference type="GO" id="GO:0005525">
    <property type="term" value="F:GTP binding"/>
    <property type="evidence" value="ECO:0007669"/>
    <property type="project" value="UniProtKB-UniRule"/>
</dbReference>
<keyword evidence="8" id="KW-1003">Cell membrane</keyword>
<evidence type="ECO:0000256" key="6">
    <source>
        <dbReference type="ARBA" id="ARBA00023134"/>
    </source>
</evidence>
<dbReference type="InterPro" id="IPR005225">
    <property type="entry name" value="Small_GTP-bd"/>
</dbReference>
<evidence type="ECO:0000313" key="13">
    <source>
        <dbReference type="EMBL" id="TEB07211.1"/>
    </source>
</evidence>
<dbReference type="SUPFAM" id="SSF52540">
    <property type="entry name" value="P-loop containing nucleoside triphosphate hydrolases"/>
    <property type="match status" value="1"/>
</dbReference>
<dbReference type="NCBIfam" id="NF000908">
    <property type="entry name" value="PRK00089.1"/>
    <property type="match status" value="1"/>
</dbReference>
<sequence length="302" mass="34097">MNSVKDDFKSGFAALIGRTNVGKSTLLNKMVGRKVTIVSDKPQTTRNKILSVLTKDDCQVVFLDTPGFHKPKNRLGEHLVQVALRSLREVDVVLFLVEAVQSPGPGDLFIMEQLKGIKTPVLLVINKVDLVRREEMLPLIEQYSKLYDFSEIIPVSALTGDNVARLLDTVAGYLPAGPQYYPDGMITDRPETFIMSELIREKVLELTAQEIPHSVAVVIEELAERPNGVVAVRALIYTERESQKGILIGKEGRMLKQIGRLAREEMEKLLGSRIYLELWVKVKADWRNREGQLHNFGYQEEE</sequence>
<keyword evidence="3 8" id="KW-0690">Ribosome biogenesis</keyword>
<dbReference type="InterPro" id="IPR027417">
    <property type="entry name" value="P-loop_NTPase"/>
</dbReference>
<keyword evidence="8" id="KW-0963">Cytoplasm</keyword>
<name>A0A4Y7REK6_9FIRM</name>
<dbReference type="InterPro" id="IPR015946">
    <property type="entry name" value="KH_dom-like_a/b"/>
</dbReference>
<evidence type="ECO:0000256" key="10">
    <source>
        <dbReference type="RuleBase" id="RU003761"/>
    </source>
</evidence>
<dbReference type="Pfam" id="PF07650">
    <property type="entry name" value="KH_2"/>
    <property type="match status" value="1"/>
</dbReference>
<comment type="subcellular location">
    <subcellularLocation>
        <location evidence="8">Cytoplasm</location>
    </subcellularLocation>
    <subcellularLocation>
        <location evidence="8">Cell membrane</location>
        <topology evidence="8">Peripheral membrane protein</topology>
    </subcellularLocation>
</comment>
<protein>
    <recommendedName>
        <fullName evidence="2 8">GTPase Era</fullName>
    </recommendedName>
</protein>
<dbReference type="PANTHER" id="PTHR42698">
    <property type="entry name" value="GTPASE ERA"/>
    <property type="match status" value="1"/>
</dbReference>
<dbReference type="FunFam" id="3.40.50.300:FF:000094">
    <property type="entry name" value="GTPase Era"/>
    <property type="match status" value="1"/>
</dbReference>
<evidence type="ECO:0000256" key="5">
    <source>
        <dbReference type="ARBA" id="ARBA00022884"/>
    </source>
</evidence>
<dbReference type="GO" id="GO:0043024">
    <property type="term" value="F:ribosomal small subunit binding"/>
    <property type="evidence" value="ECO:0007669"/>
    <property type="project" value="TreeGrafter"/>
</dbReference>
<dbReference type="NCBIfam" id="TIGR00231">
    <property type="entry name" value="small_GTP"/>
    <property type="match status" value="1"/>
</dbReference>
<comment type="subunit">
    <text evidence="8">Monomer.</text>
</comment>